<dbReference type="InterPro" id="IPR029016">
    <property type="entry name" value="GAF-like_dom_sf"/>
</dbReference>
<dbReference type="Proteomes" id="UP001501074">
    <property type="component" value="Unassembled WGS sequence"/>
</dbReference>
<keyword evidence="1" id="KW-0805">Transcription regulation</keyword>
<feature type="compositionally biased region" description="Basic and acidic residues" evidence="4">
    <location>
        <begin position="243"/>
        <end position="255"/>
    </location>
</feature>
<dbReference type="SUPFAM" id="SSF55781">
    <property type="entry name" value="GAF domain-like"/>
    <property type="match status" value="1"/>
</dbReference>
<dbReference type="SUPFAM" id="SSF46785">
    <property type="entry name" value="Winged helix' DNA-binding domain"/>
    <property type="match status" value="1"/>
</dbReference>
<dbReference type="PANTHER" id="PTHR30136:SF24">
    <property type="entry name" value="HTH-TYPE TRANSCRIPTIONAL REPRESSOR ALLR"/>
    <property type="match status" value="1"/>
</dbReference>
<sequence length="255" mass="26281">MPGKPPASSSTRSVERALALLAAVCTGGTGPLVELARLVGLPVSTTLRLLRTLEQDQFVTRAEVGGYRPGPRMMQLGAQALSHEHLVPLSRPALNELVEATGESAYLSVTGPGATALYLAMAQGTHSVRHAGWVGRAFPLAGSAAGSVLLGRTPDKGWTSIASGIEPDVTAVAAPVTGPGGVAAALSIVGPTYRLDESAIGRFGPLLTHLAAGLGAQLGGDQLVHCSEKPERTEAMPTTDPAHPAEPRTMPREQR</sequence>
<dbReference type="InterPro" id="IPR036388">
    <property type="entry name" value="WH-like_DNA-bd_sf"/>
</dbReference>
<reference evidence="8" key="1">
    <citation type="journal article" date="2019" name="Int. J. Syst. Evol. Microbiol.">
        <title>The Global Catalogue of Microorganisms (GCM) 10K type strain sequencing project: providing services to taxonomists for standard genome sequencing and annotation.</title>
        <authorList>
            <consortium name="The Broad Institute Genomics Platform"/>
            <consortium name="The Broad Institute Genome Sequencing Center for Infectious Disease"/>
            <person name="Wu L."/>
            <person name="Ma J."/>
        </authorList>
    </citation>
    <scope>NUCLEOTIDE SEQUENCE [LARGE SCALE GENOMIC DNA]</scope>
    <source>
        <strain evidence="8">JCM 16902</strain>
    </source>
</reference>
<accession>A0ABP7AH35</accession>
<dbReference type="InterPro" id="IPR036390">
    <property type="entry name" value="WH_DNA-bd_sf"/>
</dbReference>
<comment type="caution">
    <text evidence="7">The sequence shown here is derived from an EMBL/GenBank/DDBJ whole genome shotgun (WGS) entry which is preliminary data.</text>
</comment>
<feature type="domain" description="IclR-ED" evidence="6">
    <location>
        <begin position="72"/>
        <end position="220"/>
    </location>
</feature>
<evidence type="ECO:0008006" key="9">
    <source>
        <dbReference type="Google" id="ProtNLM"/>
    </source>
</evidence>
<protein>
    <recommendedName>
        <fullName evidence="9">IclR family transcriptional regulator</fullName>
    </recommendedName>
</protein>
<feature type="domain" description="HTH iclR-type" evidence="5">
    <location>
        <begin position="11"/>
        <end position="71"/>
    </location>
</feature>
<dbReference type="InterPro" id="IPR014757">
    <property type="entry name" value="Tscrpt_reg_IclR_C"/>
</dbReference>
<keyword evidence="3" id="KW-0804">Transcription</keyword>
<proteinExistence type="predicted"/>
<evidence type="ECO:0000256" key="2">
    <source>
        <dbReference type="ARBA" id="ARBA00023125"/>
    </source>
</evidence>
<dbReference type="InterPro" id="IPR005471">
    <property type="entry name" value="Tscrpt_reg_IclR_N"/>
</dbReference>
<dbReference type="PROSITE" id="PS51078">
    <property type="entry name" value="ICLR_ED"/>
    <property type="match status" value="1"/>
</dbReference>
<evidence type="ECO:0000313" key="8">
    <source>
        <dbReference type="Proteomes" id="UP001501074"/>
    </source>
</evidence>
<organism evidence="7 8">
    <name type="scientific">Kineosporia mesophila</name>
    <dbReference type="NCBI Taxonomy" id="566012"/>
    <lineage>
        <taxon>Bacteria</taxon>
        <taxon>Bacillati</taxon>
        <taxon>Actinomycetota</taxon>
        <taxon>Actinomycetes</taxon>
        <taxon>Kineosporiales</taxon>
        <taxon>Kineosporiaceae</taxon>
        <taxon>Kineosporia</taxon>
    </lineage>
</organism>
<dbReference type="PROSITE" id="PS51077">
    <property type="entry name" value="HTH_ICLR"/>
    <property type="match status" value="1"/>
</dbReference>
<feature type="region of interest" description="Disordered" evidence="4">
    <location>
        <begin position="228"/>
        <end position="255"/>
    </location>
</feature>
<dbReference type="Gene3D" id="1.10.10.10">
    <property type="entry name" value="Winged helix-like DNA-binding domain superfamily/Winged helix DNA-binding domain"/>
    <property type="match status" value="1"/>
</dbReference>
<evidence type="ECO:0000256" key="1">
    <source>
        <dbReference type="ARBA" id="ARBA00023015"/>
    </source>
</evidence>
<dbReference type="PANTHER" id="PTHR30136">
    <property type="entry name" value="HELIX-TURN-HELIX TRANSCRIPTIONAL REGULATOR, ICLR FAMILY"/>
    <property type="match status" value="1"/>
</dbReference>
<dbReference type="EMBL" id="BAAAZO010000011">
    <property type="protein sequence ID" value="GAA3632248.1"/>
    <property type="molecule type" value="Genomic_DNA"/>
</dbReference>
<dbReference type="InterPro" id="IPR050707">
    <property type="entry name" value="HTH_MetabolicPath_Reg"/>
</dbReference>
<name>A0ABP7AH35_9ACTN</name>
<evidence type="ECO:0000256" key="3">
    <source>
        <dbReference type="ARBA" id="ARBA00023163"/>
    </source>
</evidence>
<keyword evidence="2" id="KW-0238">DNA-binding</keyword>
<dbReference type="SMART" id="SM00346">
    <property type="entry name" value="HTH_ICLR"/>
    <property type="match status" value="1"/>
</dbReference>
<evidence type="ECO:0000259" key="5">
    <source>
        <dbReference type="PROSITE" id="PS51077"/>
    </source>
</evidence>
<dbReference type="Gene3D" id="3.30.450.40">
    <property type="match status" value="2"/>
</dbReference>
<evidence type="ECO:0000256" key="4">
    <source>
        <dbReference type="SAM" id="MobiDB-lite"/>
    </source>
</evidence>
<evidence type="ECO:0000259" key="6">
    <source>
        <dbReference type="PROSITE" id="PS51078"/>
    </source>
</evidence>
<evidence type="ECO:0000313" key="7">
    <source>
        <dbReference type="EMBL" id="GAA3632248.1"/>
    </source>
</evidence>
<dbReference type="Pfam" id="PF01614">
    <property type="entry name" value="IclR_C"/>
    <property type="match status" value="1"/>
</dbReference>
<keyword evidence="8" id="KW-1185">Reference proteome</keyword>
<dbReference type="RefSeq" id="WP_231483975.1">
    <property type="nucleotide sequence ID" value="NZ_BAAAZO010000011.1"/>
</dbReference>
<gene>
    <name evidence="7" type="ORF">GCM10022223_58000</name>
</gene>
<dbReference type="Pfam" id="PF09339">
    <property type="entry name" value="HTH_IclR"/>
    <property type="match status" value="1"/>
</dbReference>